<dbReference type="UniPathway" id="UPA00378"/>
<evidence type="ECO:0000313" key="16">
    <source>
        <dbReference type="Proteomes" id="UP000031186"/>
    </source>
</evidence>
<dbReference type="InterPro" id="IPR028098">
    <property type="entry name" value="Glyco_trans_4-like_N"/>
</dbReference>
<dbReference type="PANTHER" id="PTHR45918">
    <property type="entry name" value="ALPHA-1,3/1,6-MANNOSYLTRANSFERASE ALG2"/>
    <property type="match status" value="1"/>
</dbReference>
<evidence type="ECO:0000256" key="12">
    <source>
        <dbReference type="RuleBase" id="RU367136"/>
    </source>
</evidence>
<dbReference type="EMBL" id="AZNF01000016">
    <property type="protein sequence ID" value="KID61036.1"/>
    <property type="molecule type" value="Genomic_DNA"/>
</dbReference>
<dbReference type="HOGENOM" id="CLU_083140_0_0_1"/>
<dbReference type="Proteomes" id="UP000031186">
    <property type="component" value="Unassembled WGS sequence"/>
</dbReference>
<evidence type="ECO:0000256" key="3">
    <source>
        <dbReference type="ARBA" id="ARBA00004922"/>
    </source>
</evidence>
<name>A0A0B4F5C3_METAF</name>
<dbReference type="InterPro" id="IPR001296">
    <property type="entry name" value="Glyco_trans_1"/>
</dbReference>
<comment type="catalytic activity">
    <reaction evidence="11 12">
        <text>an alpha-D-Man-(1-&gt;3)-beta-D-Man-(1-&gt;4)-beta-D-GlcNAc-(1-&gt;4)-alpha-D-GlcNAc-diphospho-di-trans,poly-cis-dolichol + GDP-alpha-D-mannose = an alpha-D-Man-(1-&gt;3)-[alpha-D-Man-(1-&gt;6)]-beta-D-Man-(1-&gt;4)-beta-D-GlcNAc-(1-&gt;4)-alpha-D-GlcNAc-diphospho-di-trans,poly-cis-dolichol + GDP + H(+)</text>
        <dbReference type="Rhea" id="RHEA:29519"/>
        <dbReference type="Rhea" id="RHEA-COMP:19513"/>
        <dbReference type="Rhea" id="RHEA-COMP:19515"/>
        <dbReference type="ChEBI" id="CHEBI:15378"/>
        <dbReference type="ChEBI" id="CHEBI:57527"/>
        <dbReference type="ChEBI" id="CHEBI:58189"/>
        <dbReference type="ChEBI" id="CHEBI:132510"/>
        <dbReference type="ChEBI" id="CHEBI:132511"/>
        <dbReference type="EC" id="2.4.1.257"/>
    </reaction>
    <physiologicalReaction direction="left-to-right" evidence="11 12">
        <dbReference type="Rhea" id="RHEA:29520"/>
    </physiologicalReaction>
</comment>
<reference evidence="15 16" key="1">
    <citation type="journal article" date="2014" name="Proc. Natl. Acad. Sci. U.S.A.">
        <title>Trajectory and genomic determinants of fungal-pathogen speciation and host adaptation.</title>
        <authorList>
            <person name="Hu X."/>
            <person name="Xiao G."/>
            <person name="Zheng P."/>
            <person name="Shang Y."/>
            <person name="Su Y."/>
            <person name="Zhang X."/>
            <person name="Liu X."/>
            <person name="Zhan S."/>
            <person name="St Leger R.J."/>
            <person name="Wang C."/>
        </authorList>
    </citation>
    <scope>NUCLEOTIDE SEQUENCE [LARGE SCALE GENOMIC DNA]</scope>
    <source>
        <strain evidence="15 16">ARSEF 549</strain>
    </source>
</reference>
<protein>
    <recommendedName>
        <fullName evidence="12">Alpha-1,3/1,6-mannosyltransferase ALG2</fullName>
        <ecNumber evidence="12">2.4.1.132</ecNumber>
        <ecNumber evidence="12">2.4.1.257</ecNumber>
    </recommendedName>
    <alternativeName>
        <fullName evidence="12">GDP-Man:Man(1)GlcNAc(2)-PP-Dol alpha-1,3-mannosyltransferase</fullName>
    </alternativeName>
</protein>
<evidence type="ECO:0000256" key="6">
    <source>
        <dbReference type="ARBA" id="ARBA00022692"/>
    </source>
</evidence>
<dbReference type="EC" id="2.4.1.132" evidence="12"/>
<evidence type="ECO:0000313" key="15">
    <source>
        <dbReference type="EMBL" id="KID61036.1"/>
    </source>
</evidence>
<dbReference type="PANTHER" id="PTHR45918:SF1">
    <property type="entry name" value="ALPHA-1,3_1,6-MANNOSYLTRANSFERASE ALG2"/>
    <property type="match status" value="1"/>
</dbReference>
<evidence type="ECO:0000256" key="5">
    <source>
        <dbReference type="ARBA" id="ARBA00022679"/>
    </source>
</evidence>
<evidence type="ECO:0000256" key="9">
    <source>
        <dbReference type="ARBA" id="ARBA00023136"/>
    </source>
</evidence>
<comment type="pathway">
    <text evidence="3 12">Protein modification; protein glycosylation.</text>
</comment>
<keyword evidence="7 12" id="KW-0256">Endoplasmic reticulum</keyword>
<evidence type="ECO:0000256" key="1">
    <source>
        <dbReference type="ARBA" id="ARBA00003142"/>
    </source>
</evidence>
<feature type="non-terminal residue" evidence="15">
    <location>
        <position position="1"/>
    </location>
</feature>
<comment type="subcellular location">
    <subcellularLocation>
        <location evidence="2 12">Endoplasmic reticulum membrane</location>
    </subcellularLocation>
</comment>
<dbReference type="GO" id="GO:0102704">
    <property type="term" value="F:GDP-Man:Man(2)GlcNAc(2)-PP-Dol alpha-1,6-mannosyltransferase activity"/>
    <property type="evidence" value="ECO:0007669"/>
    <property type="project" value="UniProtKB-UniRule"/>
</dbReference>
<evidence type="ECO:0000256" key="7">
    <source>
        <dbReference type="ARBA" id="ARBA00022824"/>
    </source>
</evidence>
<sequence>MDVSTPNPPTLGTDAVASTIVFFHPDLGIGGAERLVVDAAVGLQTRGHKVVIFTNHCDPTHCFDECRDGTLDVRVRGNSIVPPSILSRLTILCAILRHIHLLLTIHLTGELAALSPRAFIVDQLSAGLPLMRFLAPDVPVLFYCHFPDLLLAQGRQSLVKRLYRVPFDRLEEWSMGFAHAVAVNSKFTRGIVGNTWPALQNKVPINVVYPCVDTHTTHETAPDEAKLAAGKKLILSINRFERKKDIGLAIRAFAQIPEDQRRGARLVLAGKAPLPSPAPKPEC</sequence>
<evidence type="ECO:0000256" key="8">
    <source>
        <dbReference type="ARBA" id="ARBA00022989"/>
    </source>
</evidence>
<evidence type="ECO:0000259" key="13">
    <source>
        <dbReference type="Pfam" id="PF00534"/>
    </source>
</evidence>
<dbReference type="Pfam" id="PF13439">
    <property type="entry name" value="Glyco_transf_4"/>
    <property type="match status" value="1"/>
</dbReference>
<proteinExistence type="inferred from homology"/>
<organism evidence="15 16">
    <name type="scientific">Metarhizium anisopliae (strain ARSEF 549)</name>
    <dbReference type="NCBI Taxonomy" id="3151832"/>
    <lineage>
        <taxon>Eukaryota</taxon>
        <taxon>Fungi</taxon>
        <taxon>Dikarya</taxon>
        <taxon>Ascomycota</taxon>
        <taxon>Pezizomycotina</taxon>
        <taxon>Sordariomycetes</taxon>
        <taxon>Hypocreomycetidae</taxon>
        <taxon>Hypocreales</taxon>
        <taxon>Clavicipitaceae</taxon>
        <taxon>Metarhizium</taxon>
    </lineage>
</organism>
<comment type="function">
    <text evidence="1 12">Mannosylates Man(2)GlcNAc(2)-dolichol diphosphate and Man(1)GlcNAc(2)-dolichol diphosphate to form Man(3)GlcNAc(2)-dolichol diphosphate.</text>
</comment>
<comment type="similarity">
    <text evidence="12">Belongs to the glycosyltransferase group 1 family.</text>
</comment>
<evidence type="ECO:0000256" key="11">
    <source>
        <dbReference type="ARBA" id="ARBA00045104"/>
    </source>
</evidence>
<keyword evidence="8" id="KW-1133">Transmembrane helix</keyword>
<dbReference type="InterPro" id="IPR027054">
    <property type="entry name" value="ALG2"/>
</dbReference>
<dbReference type="GO" id="GO:0004378">
    <property type="term" value="F:GDP-Man:Man(1)GlcNAc(2)-PP-Dol alpha-1,3-mannosyltransferase activity"/>
    <property type="evidence" value="ECO:0007669"/>
    <property type="project" value="UniProtKB-UniRule"/>
</dbReference>
<feature type="domain" description="Glycosyltransferase subfamily 4-like N-terminal" evidence="14">
    <location>
        <begin position="29"/>
        <end position="215"/>
    </location>
</feature>
<gene>
    <name evidence="15" type="ORF">MAN_09320</name>
</gene>
<keyword evidence="5 12" id="KW-0808">Transferase</keyword>
<comment type="catalytic activity">
    <reaction evidence="10 12">
        <text>a beta-D-Man-(1-&gt;4)-beta-D-GlcNAc-(1-&gt;4)-alpha-D-GlcNAc-diphospho-di-trans,poly-cis-dolichol + GDP-alpha-D-mannose = an alpha-D-Man-(1-&gt;3)-beta-D-Man-(1-&gt;4)-beta-D-GlcNAc-(1-&gt;4)-alpha-D-GlcNAc-diphospho-di-trans,poly-cis-dolichol + GDP + H(+)</text>
        <dbReference type="Rhea" id="RHEA:29515"/>
        <dbReference type="Rhea" id="RHEA-COMP:19511"/>
        <dbReference type="Rhea" id="RHEA-COMP:19513"/>
        <dbReference type="ChEBI" id="CHEBI:15378"/>
        <dbReference type="ChEBI" id="CHEBI:57527"/>
        <dbReference type="ChEBI" id="CHEBI:58189"/>
        <dbReference type="ChEBI" id="CHEBI:58472"/>
        <dbReference type="ChEBI" id="CHEBI:132510"/>
        <dbReference type="EC" id="2.4.1.132"/>
    </reaction>
    <physiologicalReaction direction="left-to-right" evidence="10 12">
        <dbReference type="Rhea" id="RHEA:29516"/>
    </physiologicalReaction>
</comment>
<keyword evidence="4 12" id="KW-0328">Glycosyltransferase</keyword>
<evidence type="ECO:0000256" key="10">
    <source>
        <dbReference type="ARBA" id="ARBA00045103"/>
    </source>
</evidence>
<evidence type="ECO:0000256" key="2">
    <source>
        <dbReference type="ARBA" id="ARBA00004586"/>
    </source>
</evidence>
<keyword evidence="16" id="KW-1185">Reference proteome</keyword>
<keyword evidence="9" id="KW-0472">Membrane</keyword>
<evidence type="ECO:0000256" key="4">
    <source>
        <dbReference type="ARBA" id="ARBA00022676"/>
    </source>
</evidence>
<keyword evidence="6" id="KW-0812">Transmembrane</keyword>
<dbReference type="Pfam" id="PF00534">
    <property type="entry name" value="Glycos_transf_1"/>
    <property type="match status" value="1"/>
</dbReference>
<evidence type="ECO:0000259" key="14">
    <source>
        <dbReference type="Pfam" id="PF13439"/>
    </source>
</evidence>
<dbReference type="EC" id="2.4.1.257" evidence="12"/>
<comment type="caution">
    <text evidence="15">The sequence shown here is derived from an EMBL/GenBank/DDBJ whole genome shotgun (WGS) entry which is preliminary data.</text>
</comment>
<feature type="domain" description="Glycosyl transferase family 1" evidence="13">
    <location>
        <begin position="223"/>
        <end position="272"/>
    </location>
</feature>
<dbReference type="AlphaFoldDB" id="A0A0B4F5C3"/>
<accession>A0A0B4F5C3</accession>
<dbReference type="OrthoDB" id="448893at2759"/>
<dbReference type="GO" id="GO:0005789">
    <property type="term" value="C:endoplasmic reticulum membrane"/>
    <property type="evidence" value="ECO:0007669"/>
    <property type="project" value="UniProtKB-SubCell"/>
</dbReference>
<dbReference type="Gene3D" id="3.40.50.2000">
    <property type="entry name" value="Glycogen Phosphorylase B"/>
    <property type="match status" value="2"/>
</dbReference>
<dbReference type="VEuPathDB" id="FungiDB:MAN_09320"/>
<dbReference type="SUPFAM" id="SSF53756">
    <property type="entry name" value="UDP-Glycosyltransferase/glycogen phosphorylase"/>
    <property type="match status" value="1"/>
</dbReference>